<accession>A0A087E8G7</accession>
<dbReference type="Pfam" id="PF13657">
    <property type="entry name" value="Couple_hipA"/>
    <property type="match status" value="1"/>
</dbReference>
<reference evidence="2 3" key="1">
    <citation type="submission" date="2014-03" db="EMBL/GenBank/DDBJ databases">
        <title>Genomics of Bifidobacteria.</title>
        <authorList>
            <person name="Ventura M."/>
            <person name="Milani C."/>
            <person name="Lugli G.A."/>
        </authorList>
    </citation>
    <scope>NUCLEOTIDE SEQUENCE [LARGE SCALE GENOMIC DNA]</scope>
    <source>
        <strain evidence="2 3">LMG 11597</strain>
    </source>
</reference>
<sequence>MTEEELHVWENGVPVGVFHNDKNGDIGFEYDGNAKAPISLSLPLSGEWEKKAPQAFLENLLPDDLSTRDVMASSLGAKSTSTFDLLDGVDATGGLAFSLRDVSPFPATPVLSPMTDGDIVNRIRDLSRLGSAWWAMPVAGEFFAENVMSQHWEQLAQQNALDPSRVVCIARNMREKVHDGMDEAIAGLDSPIADRLRRTWEKTSQMV</sequence>
<name>A0A087E8G7_9BIFI</name>
<dbReference type="EMBL" id="JGZR01000005">
    <property type="protein sequence ID" value="KFJ04068.1"/>
    <property type="molecule type" value="Genomic_DNA"/>
</dbReference>
<dbReference type="OrthoDB" id="9805913at2"/>
<keyword evidence="2" id="KW-0418">Kinase</keyword>
<feature type="domain" description="HipA N-terminal subdomain 1" evidence="1">
    <location>
        <begin position="6"/>
        <end position="87"/>
    </location>
</feature>
<proteinExistence type="predicted"/>
<dbReference type="STRING" id="77635.BISU_1106"/>
<keyword evidence="3" id="KW-1185">Reference proteome</keyword>
<dbReference type="NCBIfam" id="TIGR03071">
    <property type="entry name" value="couple_hipA"/>
    <property type="match status" value="1"/>
</dbReference>
<comment type="caution">
    <text evidence="2">The sequence shown here is derived from an EMBL/GenBank/DDBJ whole genome shotgun (WGS) entry which is preliminary data.</text>
</comment>
<dbReference type="Proteomes" id="UP000029055">
    <property type="component" value="Unassembled WGS sequence"/>
</dbReference>
<evidence type="ECO:0000259" key="1">
    <source>
        <dbReference type="Pfam" id="PF13657"/>
    </source>
</evidence>
<dbReference type="AlphaFoldDB" id="A0A087E8G7"/>
<dbReference type="InterPro" id="IPR017508">
    <property type="entry name" value="HipA_N1"/>
</dbReference>
<dbReference type="RefSeq" id="WP_024463341.1">
    <property type="nucleotide sequence ID" value="NZ_CP062939.1"/>
</dbReference>
<protein>
    <submittedName>
        <fullName evidence="2">Phosphatidylinositol kinase</fullName>
    </submittedName>
</protein>
<organism evidence="2 3">
    <name type="scientific">Bifidobacterium subtile</name>
    <dbReference type="NCBI Taxonomy" id="77635"/>
    <lineage>
        <taxon>Bacteria</taxon>
        <taxon>Bacillati</taxon>
        <taxon>Actinomycetota</taxon>
        <taxon>Actinomycetes</taxon>
        <taxon>Bifidobacteriales</taxon>
        <taxon>Bifidobacteriaceae</taxon>
        <taxon>Bifidobacterium</taxon>
    </lineage>
</organism>
<dbReference type="eggNOG" id="COG3550">
    <property type="taxonomic scope" value="Bacteria"/>
</dbReference>
<gene>
    <name evidence="2" type="ORF">BISU_1106</name>
</gene>
<keyword evidence="2" id="KW-0808">Transferase</keyword>
<evidence type="ECO:0000313" key="2">
    <source>
        <dbReference type="EMBL" id="KFJ04068.1"/>
    </source>
</evidence>
<evidence type="ECO:0000313" key="3">
    <source>
        <dbReference type="Proteomes" id="UP000029055"/>
    </source>
</evidence>
<dbReference type="GO" id="GO:0016301">
    <property type="term" value="F:kinase activity"/>
    <property type="evidence" value="ECO:0007669"/>
    <property type="project" value="UniProtKB-KW"/>
</dbReference>